<dbReference type="Proteomes" id="UP001215598">
    <property type="component" value="Unassembled WGS sequence"/>
</dbReference>
<keyword evidence="2" id="KW-1185">Reference proteome</keyword>
<evidence type="ECO:0000313" key="1">
    <source>
        <dbReference type="EMBL" id="KAJ7742040.1"/>
    </source>
</evidence>
<reference evidence="1" key="1">
    <citation type="submission" date="2023-03" db="EMBL/GenBank/DDBJ databases">
        <title>Massive genome expansion in bonnet fungi (Mycena s.s.) driven by repeated elements and novel gene families across ecological guilds.</title>
        <authorList>
            <consortium name="Lawrence Berkeley National Laboratory"/>
            <person name="Harder C.B."/>
            <person name="Miyauchi S."/>
            <person name="Viragh M."/>
            <person name="Kuo A."/>
            <person name="Thoen E."/>
            <person name="Andreopoulos B."/>
            <person name="Lu D."/>
            <person name="Skrede I."/>
            <person name="Drula E."/>
            <person name="Henrissat B."/>
            <person name="Morin E."/>
            <person name="Kohler A."/>
            <person name="Barry K."/>
            <person name="LaButti K."/>
            <person name="Morin E."/>
            <person name="Salamov A."/>
            <person name="Lipzen A."/>
            <person name="Mereny Z."/>
            <person name="Hegedus B."/>
            <person name="Baldrian P."/>
            <person name="Stursova M."/>
            <person name="Weitz H."/>
            <person name="Taylor A."/>
            <person name="Grigoriev I.V."/>
            <person name="Nagy L.G."/>
            <person name="Martin F."/>
            <person name="Kauserud H."/>
        </authorList>
    </citation>
    <scope>NUCLEOTIDE SEQUENCE</scope>
    <source>
        <strain evidence="1">CBHHK182m</strain>
    </source>
</reference>
<dbReference type="AlphaFoldDB" id="A0AAD7IFQ5"/>
<name>A0AAD7IFQ5_9AGAR</name>
<comment type="caution">
    <text evidence="1">The sequence shown here is derived from an EMBL/GenBank/DDBJ whole genome shotgun (WGS) entry which is preliminary data.</text>
</comment>
<evidence type="ECO:0000313" key="2">
    <source>
        <dbReference type="Proteomes" id="UP001215598"/>
    </source>
</evidence>
<organism evidence="1 2">
    <name type="scientific">Mycena metata</name>
    <dbReference type="NCBI Taxonomy" id="1033252"/>
    <lineage>
        <taxon>Eukaryota</taxon>
        <taxon>Fungi</taxon>
        <taxon>Dikarya</taxon>
        <taxon>Basidiomycota</taxon>
        <taxon>Agaricomycotina</taxon>
        <taxon>Agaricomycetes</taxon>
        <taxon>Agaricomycetidae</taxon>
        <taxon>Agaricales</taxon>
        <taxon>Marasmiineae</taxon>
        <taxon>Mycenaceae</taxon>
        <taxon>Mycena</taxon>
    </lineage>
</organism>
<accession>A0AAD7IFQ5</accession>
<proteinExistence type="predicted"/>
<gene>
    <name evidence="1" type="ORF">B0H16DRAFT_1728291</name>
</gene>
<dbReference type="EMBL" id="JARKIB010000096">
    <property type="protein sequence ID" value="KAJ7742040.1"/>
    <property type="molecule type" value="Genomic_DNA"/>
</dbReference>
<sequence length="175" mass="19055">MEFQALIHVLQLASKTGVTLSEAGNGDVAGSVLTSAARFEELLRNAEDADGAHRVQGLSDNHFQAWKEGNHGVATYMQTMNNRYLSYLPTIGDGWRANCMTSESQGGAFGNEDSEGVNWLQRAFAVADKLDDAAAHTVPELKVALLSYHWRDIERVQISNFADDGAYFISGRSGS</sequence>
<protein>
    <submittedName>
        <fullName evidence="1">Uncharacterized protein</fullName>
    </submittedName>
</protein>